<dbReference type="Proteomes" id="UP000016922">
    <property type="component" value="Unassembled WGS sequence"/>
</dbReference>
<dbReference type="RefSeq" id="XP_008086531.1">
    <property type="nucleotide sequence ID" value="XM_008088340.1"/>
</dbReference>
<evidence type="ECO:0000313" key="3">
    <source>
        <dbReference type="Proteomes" id="UP000016922"/>
    </source>
</evidence>
<dbReference type="OrthoDB" id="10292194at2759"/>
<dbReference type="HOGENOM" id="CLU_940259_0_0_1"/>
<reference evidence="2 3" key="1">
    <citation type="journal article" date="2013" name="BMC Genomics">
        <title>Genomics-driven discovery of the pneumocandin biosynthetic gene cluster in the fungus Glarea lozoyensis.</title>
        <authorList>
            <person name="Chen L."/>
            <person name="Yue Q."/>
            <person name="Zhang X."/>
            <person name="Xiang M."/>
            <person name="Wang C."/>
            <person name="Li S."/>
            <person name="Che Y."/>
            <person name="Ortiz-Lopez F.J."/>
            <person name="Bills G.F."/>
            <person name="Liu X."/>
            <person name="An Z."/>
        </authorList>
    </citation>
    <scope>NUCLEOTIDE SEQUENCE [LARGE SCALE GENOMIC DNA]</scope>
    <source>
        <strain evidence="3">ATCC 20868 / MF5171</strain>
    </source>
</reference>
<dbReference type="GeneID" id="19462311"/>
<proteinExistence type="predicted"/>
<feature type="compositionally biased region" description="Polar residues" evidence="1">
    <location>
        <begin position="181"/>
        <end position="204"/>
    </location>
</feature>
<name>S3D5J4_GLAL2</name>
<gene>
    <name evidence="2" type="ORF">GLAREA_03256</name>
</gene>
<feature type="region of interest" description="Disordered" evidence="1">
    <location>
        <begin position="175"/>
        <end position="302"/>
    </location>
</feature>
<dbReference type="EMBL" id="KE145370">
    <property type="protein sequence ID" value="EPE27341.1"/>
    <property type="molecule type" value="Genomic_DNA"/>
</dbReference>
<protein>
    <submittedName>
        <fullName evidence="2">Uncharacterized protein</fullName>
    </submittedName>
</protein>
<organism evidence="2 3">
    <name type="scientific">Glarea lozoyensis (strain ATCC 20868 / MF5171)</name>
    <dbReference type="NCBI Taxonomy" id="1116229"/>
    <lineage>
        <taxon>Eukaryota</taxon>
        <taxon>Fungi</taxon>
        <taxon>Dikarya</taxon>
        <taxon>Ascomycota</taxon>
        <taxon>Pezizomycotina</taxon>
        <taxon>Leotiomycetes</taxon>
        <taxon>Helotiales</taxon>
        <taxon>Helotiaceae</taxon>
        <taxon>Glarea</taxon>
    </lineage>
</organism>
<evidence type="ECO:0000256" key="1">
    <source>
        <dbReference type="SAM" id="MobiDB-lite"/>
    </source>
</evidence>
<dbReference type="AlphaFoldDB" id="S3D5J4"/>
<feature type="compositionally biased region" description="Low complexity" evidence="1">
    <location>
        <begin position="269"/>
        <end position="290"/>
    </location>
</feature>
<evidence type="ECO:0000313" key="2">
    <source>
        <dbReference type="EMBL" id="EPE27341.1"/>
    </source>
</evidence>
<accession>S3D5J4</accession>
<sequence>MSRFTMGNTPSKVGTIKTSLDFEDDVEFVAGRDAFEDDLDFIADEAWVREATGGTGGYRKGVSSTAGDSEKVVVGAARSDAAGGSKDESAGAVISDITGNYKNASTSYIKGPTLEETEAVTAQLQHLVDNLSVSQPPSSPEVTRNGQGLSFTCYSSPELSAVEHDSVDRVMGLVLNGGKKGSSQQAAKNRESSGSASDPKNASTDFPKLRGAQRPKGIAGPAEFNSTGNTKTPHIPRVESVNREGNSIPAPVRQVATEAMKSQQSPKETAGAGKSSSQQAAKNAQSSTKASEAKRRNKRGRK</sequence>
<keyword evidence="3" id="KW-1185">Reference proteome</keyword>
<dbReference type="KEGG" id="glz:GLAREA_03256"/>